<dbReference type="EMBL" id="HBGW01089254">
    <property type="protein sequence ID" value="CAD9638797.1"/>
    <property type="molecule type" value="Transcribed_RNA"/>
</dbReference>
<proteinExistence type="predicted"/>
<reference evidence="1" key="1">
    <citation type="submission" date="2021-01" db="EMBL/GenBank/DDBJ databases">
        <authorList>
            <person name="Corre E."/>
            <person name="Pelletier E."/>
            <person name="Niang G."/>
            <person name="Scheremetjew M."/>
            <person name="Finn R."/>
            <person name="Kale V."/>
            <person name="Holt S."/>
            <person name="Cochrane G."/>
            <person name="Meng A."/>
            <person name="Brown T."/>
            <person name="Cohen L."/>
        </authorList>
    </citation>
    <scope>NUCLEOTIDE SEQUENCE</scope>
    <source>
        <strain evidence="1">RCC3387</strain>
    </source>
</reference>
<sequence>MGGGNSVEFFANARSITVPGQKCLMSSSLDDLSPAVPPQNLIAALVEYLTRPVDLTAEILVKDVRITEHDGLNDFTVKVIFDGEVLDASGFGRGDGTDRVRKWKRVKVDQGKWSLNWVDHVPEEGAGKWIDEAKEEGGQSVTVTILSDPSRIEVVILEPTGDYLSDEKLKQGMHALFANLISQAQLSLQDVVKAQVGPAIKHSGEQSVIVEDMDKHVKYNDFFDFYVNILREGFAGAPSLVLEEPKDGEFSAFNMDNRITHVVTFNMETGEISQRKEDPLHNILTSTHWQIYKRPLVLEAWSIDESGARVAGPLLVRNVHRAANASIARSKGWFTKLGFRRSMCAVRSAVLDE</sequence>
<accession>A0A6U6UPX8</accession>
<evidence type="ECO:0000313" key="1">
    <source>
        <dbReference type="EMBL" id="CAD9638797.1"/>
    </source>
</evidence>
<gene>
    <name evidence="1" type="ORF">BRAN1462_LOCUS56619</name>
</gene>
<dbReference type="AlphaFoldDB" id="A0A6U6UPX8"/>
<organism evidence="1">
    <name type="scientific">Zooxanthella nutricula</name>
    <dbReference type="NCBI Taxonomy" id="1333877"/>
    <lineage>
        <taxon>Eukaryota</taxon>
        <taxon>Sar</taxon>
        <taxon>Alveolata</taxon>
        <taxon>Dinophyceae</taxon>
        <taxon>Peridiniales</taxon>
        <taxon>Peridiniales incertae sedis</taxon>
        <taxon>Zooxanthella</taxon>
    </lineage>
</organism>
<name>A0A6U6UPX8_9DINO</name>
<protein>
    <submittedName>
        <fullName evidence="1">Uncharacterized protein</fullName>
    </submittedName>
</protein>